<dbReference type="Gene3D" id="2.60.120.1140">
    <property type="entry name" value="Protein of unknown function DUF192"/>
    <property type="match status" value="1"/>
</dbReference>
<keyword evidence="2" id="KW-1185">Reference proteome</keyword>
<gene>
    <name evidence="1" type="ORF">IMCC3135_09270</name>
</gene>
<dbReference type="OrthoDB" id="9813379at2"/>
<dbReference type="AlphaFoldDB" id="A0A2Z2NPU4"/>
<reference evidence="1 2" key="1">
    <citation type="submission" date="2016-12" db="EMBL/GenBank/DDBJ databases">
        <authorList>
            <person name="Song W.-J."/>
            <person name="Kurnit D.M."/>
        </authorList>
    </citation>
    <scope>NUCLEOTIDE SEQUENCE [LARGE SCALE GENOMIC DNA]</scope>
    <source>
        <strain evidence="1 2">IMCC3135</strain>
    </source>
</reference>
<dbReference type="Pfam" id="PF02643">
    <property type="entry name" value="DUF192"/>
    <property type="match status" value="1"/>
</dbReference>
<dbReference type="KEGG" id="gai:IMCC3135_09270"/>
<accession>A0A2Z2NPU4</accession>
<evidence type="ECO:0000313" key="2">
    <source>
        <dbReference type="Proteomes" id="UP000250079"/>
    </source>
</evidence>
<dbReference type="InterPro" id="IPR003795">
    <property type="entry name" value="DUF192"/>
</dbReference>
<organism evidence="1 2">
    <name type="scientific">Granulosicoccus antarcticus IMCC3135</name>
    <dbReference type="NCBI Taxonomy" id="1192854"/>
    <lineage>
        <taxon>Bacteria</taxon>
        <taxon>Pseudomonadati</taxon>
        <taxon>Pseudomonadota</taxon>
        <taxon>Gammaproteobacteria</taxon>
        <taxon>Chromatiales</taxon>
        <taxon>Granulosicoccaceae</taxon>
        <taxon>Granulosicoccus</taxon>
    </lineage>
</organism>
<name>A0A2Z2NPU4_9GAMM</name>
<dbReference type="EMBL" id="CP018632">
    <property type="protein sequence ID" value="ASJ71951.1"/>
    <property type="molecule type" value="Genomic_DNA"/>
</dbReference>
<dbReference type="InterPro" id="IPR038695">
    <property type="entry name" value="Saro_0823-like_sf"/>
</dbReference>
<proteinExistence type="predicted"/>
<protein>
    <recommendedName>
        <fullName evidence="3">DUF192 domain-containing protein</fullName>
    </recommendedName>
</protein>
<sequence length="146" mass="16488">MTQIRLHRAWLDFTFQPAVRYSLSLDGRSIGHCWKAESFLARLRGIKAFDRLESDESLLFERSSCVHGYGMQRALDLVFVDREWQILKVTSLGINRVEKCKGAHAVFELEQGNAVQLGLKEGCRLIPGDAQSSHDLQDGLVRQEGG</sequence>
<evidence type="ECO:0000313" key="1">
    <source>
        <dbReference type="EMBL" id="ASJ71951.1"/>
    </source>
</evidence>
<dbReference type="RefSeq" id="WP_157735861.1">
    <property type="nucleotide sequence ID" value="NZ_CP018632.1"/>
</dbReference>
<evidence type="ECO:0008006" key="3">
    <source>
        <dbReference type="Google" id="ProtNLM"/>
    </source>
</evidence>
<dbReference type="Proteomes" id="UP000250079">
    <property type="component" value="Chromosome"/>
</dbReference>